<reference evidence="1 2" key="1">
    <citation type="journal article" date="2016" name="Nat. Commun.">
        <title>Thousands of microbial genomes shed light on interconnected biogeochemical processes in an aquifer system.</title>
        <authorList>
            <person name="Anantharaman K."/>
            <person name="Brown C.T."/>
            <person name="Hug L.A."/>
            <person name="Sharon I."/>
            <person name="Castelle C.J."/>
            <person name="Probst A.J."/>
            <person name="Thomas B.C."/>
            <person name="Singh A."/>
            <person name="Wilkins M.J."/>
            <person name="Karaoz U."/>
            <person name="Brodie E.L."/>
            <person name="Williams K.H."/>
            <person name="Hubbard S.S."/>
            <person name="Banfield J.F."/>
        </authorList>
    </citation>
    <scope>NUCLEOTIDE SEQUENCE [LARGE SCALE GENOMIC DNA]</scope>
</reference>
<name>A0A1F6UVF3_9PROT</name>
<accession>A0A1F6UVF3</accession>
<evidence type="ECO:0000313" key="2">
    <source>
        <dbReference type="Proteomes" id="UP000179076"/>
    </source>
</evidence>
<proteinExistence type="predicted"/>
<organism evidence="1 2">
    <name type="scientific">Candidatus Muproteobacteria bacterium RBG_16_60_9</name>
    <dbReference type="NCBI Taxonomy" id="1817755"/>
    <lineage>
        <taxon>Bacteria</taxon>
        <taxon>Pseudomonadati</taxon>
        <taxon>Pseudomonadota</taxon>
        <taxon>Candidatus Muproteobacteria</taxon>
    </lineage>
</organism>
<dbReference type="AlphaFoldDB" id="A0A1F6UVF3"/>
<gene>
    <name evidence="1" type="ORF">A2W18_12400</name>
</gene>
<protein>
    <submittedName>
        <fullName evidence="1">Uncharacterized protein</fullName>
    </submittedName>
</protein>
<dbReference type="EMBL" id="MFSP01000201">
    <property type="protein sequence ID" value="OGI61343.1"/>
    <property type="molecule type" value="Genomic_DNA"/>
</dbReference>
<evidence type="ECO:0000313" key="1">
    <source>
        <dbReference type="EMBL" id="OGI61343.1"/>
    </source>
</evidence>
<comment type="caution">
    <text evidence="1">The sequence shown here is derived from an EMBL/GenBank/DDBJ whole genome shotgun (WGS) entry which is preliminary data.</text>
</comment>
<dbReference type="Proteomes" id="UP000179076">
    <property type="component" value="Unassembled WGS sequence"/>
</dbReference>
<sequence length="90" mass="10450">MPRFAVLRPQQLHARQMFAQLLRQYRRHHGHTILVALALAHQYFVALEVNILHPQPHAFHQAHAGAVDQPRHQPLRAVEVSEQALHLARR</sequence>